<comment type="function">
    <text evidence="5">Required for the activity of the bacterial periplasmic transport system of putrescine.</text>
</comment>
<dbReference type="RefSeq" id="WP_090020212.1">
    <property type="nucleotide sequence ID" value="NZ_FNCE01000006.1"/>
</dbReference>
<keyword evidence="3 6" id="KW-0732">Signal</keyword>
<evidence type="ECO:0000256" key="3">
    <source>
        <dbReference type="ARBA" id="ARBA00022729"/>
    </source>
</evidence>
<proteinExistence type="inferred from homology"/>
<gene>
    <name evidence="7" type="ORF">SAMN05216241_106159</name>
</gene>
<dbReference type="GO" id="GO:0042597">
    <property type="term" value="C:periplasmic space"/>
    <property type="evidence" value="ECO:0007669"/>
    <property type="project" value="UniProtKB-SubCell"/>
</dbReference>
<name>A0A1G7S8E0_9PROT</name>
<sequence>MSNAIRNAALGAIASLAGLSLTAAPAAQAAEDTLNIYNWSDYIHEDTVPMFEEEFGIDVNYDVYSSNEALEGKLMAGGSGYDVVVPSGSFFRRQIEAGIYQKLDKSKLDNWEHLDQQILERVENFDPDNQYGVPYMWGTTGIGYNPEMVDKHIDGEAPTNSWELLFNPKYTKQLQDCGIAMLDAPTEVLEHVRNYLGLGQNSSDPEDLEKAVAQLEKVRPHVKYFHSSQYINDLANGDICVAMGWSGDVYIARDRAAASEKDITIDYTIPEEGTLIWFDIMAIPKDAPHPDAAHKWLNFNMRPKIAAQNVNYVWYPTANADALEYIKPTIKNNPSIYPPKDVKANLYVDEKRPPEFARKETRAWQKVKTGF</sequence>
<feature type="chain" id="PRO_5011660806" description="Putrescine-binding periplasmic protein" evidence="6">
    <location>
        <begin position="30"/>
        <end position="371"/>
    </location>
</feature>
<dbReference type="Pfam" id="PF13416">
    <property type="entry name" value="SBP_bac_8"/>
    <property type="match status" value="1"/>
</dbReference>
<keyword evidence="8" id="KW-1185">Reference proteome</keyword>
<dbReference type="SUPFAM" id="SSF53850">
    <property type="entry name" value="Periplasmic binding protein-like II"/>
    <property type="match status" value="1"/>
</dbReference>
<evidence type="ECO:0000256" key="4">
    <source>
        <dbReference type="ARBA" id="ARBA00022764"/>
    </source>
</evidence>
<dbReference type="CDD" id="cd13659">
    <property type="entry name" value="PBP2_PotF"/>
    <property type="match status" value="1"/>
</dbReference>
<evidence type="ECO:0000256" key="1">
    <source>
        <dbReference type="ARBA" id="ARBA00004418"/>
    </source>
</evidence>
<organism evidence="7 8">
    <name type="scientific">Limimonas halophila</name>
    <dbReference type="NCBI Taxonomy" id="1082479"/>
    <lineage>
        <taxon>Bacteria</taxon>
        <taxon>Pseudomonadati</taxon>
        <taxon>Pseudomonadota</taxon>
        <taxon>Alphaproteobacteria</taxon>
        <taxon>Rhodospirillales</taxon>
        <taxon>Rhodovibrionaceae</taxon>
        <taxon>Limimonas</taxon>
    </lineage>
</organism>
<dbReference type="EMBL" id="FNCE01000006">
    <property type="protein sequence ID" value="SDG19268.1"/>
    <property type="molecule type" value="Genomic_DNA"/>
</dbReference>
<dbReference type="PIRSF" id="PIRSF019574">
    <property type="entry name" value="Periplasmic_polyamine_BP"/>
    <property type="match status" value="1"/>
</dbReference>
<comment type="similarity">
    <text evidence="5">Belongs to the bacterial solute-binding protein PotD/PotF family.</text>
</comment>
<dbReference type="PANTHER" id="PTHR30222:SF12">
    <property type="entry name" value="NORSPERMIDINE SENSOR"/>
    <property type="match status" value="1"/>
</dbReference>
<evidence type="ECO:0000313" key="7">
    <source>
        <dbReference type="EMBL" id="SDG19268.1"/>
    </source>
</evidence>
<dbReference type="PANTHER" id="PTHR30222">
    <property type="entry name" value="SPERMIDINE/PUTRESCINE-BINDING PERIPLASMIC PROTEIN"/>
    <property type="match status" value="1"/>
</dbReference>
<dbReference type="AlphaFoldDB" id="A0A1G7S8E0"/>
<dbReference type="OrthoDB" id="9769319at2"/>
<keyword evidence="4 5" id="KW-0574">Periplasm</keyword>
<evidence type="ECO:0000256" key="2">
    <source>
        <dbReference type="ARBA" id="ARBA00022448"/>
    </source>
</evidence>
<feature type="signal peptide" evidence="6">
    <location>
        <begin position="1"/>
        <end position="29"/>
    </location>
</feature>
<accession>A0A1G7S8E0</accession>
<dbReference type="InterPro" id="IPR006059">
    <property type="entry name" value="SBP"/>
</dbReference>
<dbReference type="Gene3D" id="3.40.190.10">
    <property type="entry name" value="Periplasmic binding protein-like II"/>
    <property type="match status" value="2"/>
</dbReference>
<protein>
    <recommendedName>
        <fullName evidence="5">Putrescine-binding periplasmic protein</fullName>
    </recommendedName>
</protein>
<dbReference type="GO" id="GO:0015846">
    <property type="term" value="P:polyamine transport"/>
    <property type="evidence" value="ECO:0007669"/>
    <property type="project" value="InterPro"/>
</dbReference>
<dbReference type="GO" id="GO:0019808">
    <property type="term" value="F:polyamine binding"/>
    <property type="evidence" value="ECO:0007669"/>
    <property type="project" value="InterPro"/>
</dbReference>
<comment type="subcellular location">
    <subcellularLocation>
        <location evidence="1 5">Periplasm</location>
    </subcellularLocation>
</comment>
<reference evidence="7 8" key="1">
    <citation type="submission" date="2016-10" db="EMBL/GenBank/DDBJ databases">
        <authorList>
            <person name="de Groot N.N."/>
        </authorList>
    </citation>
    <scope>NUCLEOTIDE SEQUENCE [LARGE SCALE GENOMIC DNA]</scope>
    <source>
        <strain evidence="7 8">DSM 25584</strain>
    </source>
</reference>
<evidence type="ECO:0000256" key="5">
    <source>
        <dbReference type="PIRNR" id="PIRNR019574"/>
    </source>
</evidence>
<evidence type="ECO:0000256" key="6">
    <source>
        <dbReference type="SAM" id="SignalP"/>
    </source>
</evidence>
<dbReference type="PRINTS" id="PR00909">
    <property type="entry name" value="SPERMDNBNDNG"/>
</dbReference>
<dbReference type="STRING" id="1082479.SAMN05216241_106159"/>
<keyword evidence="2 5" id="KW-0813">Transport</keyword>
<dbReference type="Proteomes" id="UP000199415">
    <property type="component" value="Unassembled WGS sequence"/>
</dbReference>
<dbReference type="InterPro" id="IPR001188">
    <property type="entry name" value="Sperm_putr-bd"/>
</dbReference>
<evidence type="ECO:0000313" key="8">
    <source>
        <dbReference type="Proteomes" id="UP000199415"/>
    </source>
</evidence>